<keyword evidence="6" id="KW-1208">Phospholipid metabolism</keyword>
<keyword evidence="4" id="KW-0443">Lipid metabolism</keyword>
<accession>A0A382IA01</accession>
<feature type="domain" description="FAD-binding" evidence="7">
    <location>
        <begin position="74"/>
        <end position="141"/>
    </location>
</feature>
<dbReference type="InterPro" id="IPR002938">
    <property type="entry name" value="FAD-bd"/>
</dbReference>
<dbReference type="SUPFAM" id="SSF51905">
    <property type="entry name" value="FAD/NAD(P)-binding domain"/>
    <property type="match status" value="1"/>
</dbReference>
<dbReference type="InterPro" id="IPR054715">
    <property type="entry name" value="GGR_cat"/>
</dbReference>
<dbReference type="GO" id="GO:0016491">
    <property type="term" value="F:oxidoreductase activity"/>
    <property type="evidence" value="ECO:0007669"/>
    <property type="project" value="UniProtKB-KW"/>
</dbReference>
<organism evidence="9">
    <name type="scientific">marine metagenome</name>
    <dbReference type="NCBI Taxonomy" id="408172"/>
    <lineage>
        <taxon>unclassified sequences</taxon>
        <taxon>metagenomes</taxon>
        <taxon>ecological metagenomes</taxon>
    </lineage>
</organism>
<dbReference type="Pfam" id="PF22578">
    <property type="entry name" value="GGR_cat"/>
    <property type="match status" value="1"/>
</dbReference>
<dbReference type="PANTHER" id="PTHR42685">
    <property type="entry name" value="GERANYLGERANYL DIPHOSPHATE REDUCTASE"/>
    <property type="match status" value="1"/>
</dbReference>
<evidence type="ECO:0000259" key="8">
    <source>
        <dbReference type="Pfam" id="PF22578"/>
    </source>
</evidence>
<dbReference type="InterPro" id="IPR036188">
    <property type="entry name" value="FAD/NAD-bd_sf"/>
</dbReference>
<name>A0A382IA01_9ZZZZ</name>
<feature type="domain" description="Digeranylgeranylglycerophospholipid reductase catalytic" evidence="8">
    <location>
        <begin position="2"/>
        <end position="66"/>
    </location>
</feature>
<evidence type="ECO:0000256" key="2">
    <source>
        <dbReference type="ARBA" id="ARBA00022630"/>
    </source>
</evidence>
<dbReference type="InterPro" id="IPR050407">
    <property type="entry name" value="Geranylgeranyl_reductase"/>
</dbReference>
<dbReference type="Gene3D" id="3.30.9.10">
    <property type="entry name" value="D-Amino Acid Oxidase, subunit A, domain 2"/>
    <property type="match status" value="1"/>
</dbReference>
<evidence type="ECO:0000256" key="1">
    <source>
        <dbReference type="ARBA" id="ARBA00022516"/>
    </source>
</evidence>
<proteinExistence type="predicted"/>
<protein>
    <submittedName>
        <fullName evidence="9">Uncharacterized protein</fullName>
    </submittedName>
</protein>
<reference evidence="9" key="1">
    <citation type="submission" date="2018-05" db="EMBL/GenBank/DDBJ databases">
        <authorList>
            <person name="Lanie J.A."/>
            <person name="Ng W.-L."/>
            <person name="Kazmierczak K.M."/>
            <person name="Andrzejewski T.M."/>
            <person name="Davidsen T.M."/>
            <person name="Wayne K.J."/>
            <person name="Tettelin H."/>
            <person name="Glass J.I."/>
            <person name="Rusch D."/>
            <person name="Podicherti R."/>
            <person name="Tsui H.-C.T."/>
            <person name="Winkler M.E."/>
        </authorList>
    </citation>
    <scope>NUCLEOTIDE SEQUENCE</scope>
</reference>
<sequence>HIFEFHLSRNWSPGGYLWVFPKGKRSANIGLAISGLYAKEGKSACKYLHEFLNRKYPNGSTQTMIAGGVPVAKTVKKMVTDGLMLVGDAAHTVNPMTGGGIISGMRSGLLAAETAVSVIKSGQIPTKKYLQKYEKEWHKIGGKNHEKFYRIKESIFRFEDKDLNRIADGIADIPENKRSLLKLFSIAVAKKPSLLLDVARLFTGL</sequence>
<evidence type="ECO:0000256" key="6">
    <source>
        <dbReference type="ARBA" id="ARBA00023264"/>
    </source>
</evidence>
<keyword evidence="2" id="KW-0285">Flavoprotein</keyword>
<dbReference type="EMBL" id="UINC01065645">
    <property type="protein sequence ID" value="SVB95531.1"/>
    <property type="molecule type" value="Genomic_DNA"/>
</dbReference>
<dbReference type="Gene3D" id="3.50.50.60">
    <property type="entry name" value="FAD/NAD(P)-binding domain"/>
    <property type="match status" value="1"/>
</dbReference>
<evidence type="ECO:0000256" key="3">
    <source>
        <dbReference type="ARBA" id="ARBA00023002"/>
    </source>
</evidence>
<keyword evidence="5" id="KW-0594">Phospholipid biosynthesis</keyword>
<dbReference type="PANTHER" id="PTHR42685:SF18">
    <property type="entry name" value="DIGERANYLGERANYLGLYCEROPHOSPHOLIPID REDUCTASE"/>
    <property type="match status" value="1"/>
</dbReference>
<evidence type="ECO:0000313" key="9">
    <source>
        <dbReference type="EMBL" id="SVB95531.1"/>
    </source>
</evidence>
<keyword evidence="3" id="KW-0560">Oxidoreductase</keyword>
<dbReference type="AlphaFoldDB" id="A0A382IA01"/>
<keyword evidence="1" id="KW-0444">Lipid biosynthesis</keyword>
<feature type="non-terminal residue" evidence="9">
    <location>
        <position position="1"/>
    </location>
</feature>
<evidence type="ECO:0000256" key="4">
    <source>
        <dbReference type="ARBA" id="ARBA00023098"/>
    </source>
</evidence>
<evidence type="ECO:0000259" key="7">
    <source>
        <dbReference type="Pfam" id="PF01494"/>
    </source>
</evidence>
<dbReference type="GO" id="GO:0008654">
    <property type="term" value="P:phospholipid biosynthetic process"/>
    <property type="evidence" value="ECO:0007669"/>
    <property type="project" value="UniProtKB-KW"/>
</dbReference>
<gene>
    <name evidence="9" type="ORF">METZ01_LOCUS248385</name>
</gene>
<evidence type="ECO:0000256" key="5">
    <source>
        <dbReference type="ARBA" id="ARBA00023209"/>
    </source>
</evidence>
<dbReference type="Pfam" id="PF01494">
    <property type="entry name" value="FAD_binding_3"/>
    <property type="match status" value="1"/>
</dbReference>
<dbReference type="GO" id="GO:0071949">
    <property type="term" value="F:FAD binding"/>
    <property type="evidence" value="ECO:0007669"/>
    <property type="project" value="InterPro"/>
</dbReference>